<name>A0A6N2WKN9_9FIRM</name>
<accession>A0A6N2WKN9</accession>
<evidence type="ECO:0000313" key="2">
    <source>
        <dbReference type="EMBL" id="VYT43334.1"/>
    </source>
</evidence>
<dbReference type="InterPro" id="IPR025588">
    <property type="entry name" value="YcxB-like_C"/>
</dbReference>
<gene>
    <name evidence="2" type="ORF">ACLFYP115_03554</name>
</gene>
<evidence type="ECO:0000259" key="1">
    <source>
        <dbReference type="Pfam" id="PF14317"/>
    </source>
</evidence>
<organism evidence="2">
    <name type="scientific">Anaerostipes caccae</name>
    <dbReference type="NCBI Taxonomy" id="105841"/>
    <lineage>
        <taxon>Bacteria</taxon>
        <taxon>Bacillati</taxon>
        <taxon>Bacillota</taxon>
        <taxon>Clostridia</taxon>
        <taxon>Lachnospirales</taxon>
        <taxon>Lachnospiraceae</taxon>
        <taxon>Anaerostipes</taxon>
    </lineage>
</organism>
<dbReference type="EMBL" id="CACRSQ010000010">
    <property type="protein sequence ID" value="VYT43334.1"/>
    <property type="molecule type" value="Genomic_DNA"/>
</dbReference>
<feature type="domain" description="YcxB-like C-terminal" evidence="1">
    <location>
        <begin position="94"/>
        <end position="150"/>
    </location>
</feature>
<dbReference type="RefSeq" id="WP_006568581.1">
    <property type="nucleotide sequence ID" value="NZ_BAABRZ010000003.1"/>
</dbReference>
<proteinExistence type="predicted"/>
<dbReference type="Pfam" id="PF14317">
    <property type="entry name" value="YcxB"/>
    <property type="match status" value="1"/>
</dbReference>
<sequence length="169" mass="19102">MNFKIRLTAKDLYQFSMTHAYNGQSGIFTVICVLVGIMMVFRGTAAGGGMYYAMLGVLMIALFTIVTPLILYMKAKKQAAGNPMYQNETEYDLQEDGIHVVMGDQTGIIPWNQIFKIRHSRGMYILYTGKQSAFIYPDAALGEQKDEIMNYIYQHVPASTKLPKYAKRS</sequence>
<dbReference type="AlphaFoldDB" id="A0A6N2WKN9"/>
<reference evidence="2" key="1">
    <citation type="submission" date="2019-11" db="EMBL/GenBank/DDBJ databases">
        <authorList>
            <person name="Feng L."/>
        </authorList>
    </citation>
    <scope>NUCLEOTIDE SEQUENCE</scope>
    <source>
        <strain evidence="2">AcaccaeLFYP115</strain>
    </source>
</reference>
<dbReference type="GeneID" id="69468892"/>
<protein>
    <recommendedName>
        <fullName evidence="1">YcxB-like C-terminal domain-containing protein</fullName>
    </recommendedName>
</protein>